<evidence type="ECO:0000313" key="3">
    <source>
        <dbReference type="EMBL" id="SFB36954.1"/>
    </source>
</evidence>
<dbReference type="RefSeq" id="WP_091674127.1">
    <property type="nucleotide sequence ID" value="NZ_FOKG01000009.1"/>
</dbReference>
<dbReference type="EMBL" id="FOKG01000009">
    <property type="protein sequence ID" value="SFB36954.1"/>
    <property type="molecule type" value="Genomic_DNA"/>
</dbReference>
<dbReference type="GO" id="GO:0016627">
    <property type="term" value="F:oxidoreductase activity, acting on the CH-CH group of donors"/>
    <property type="evidence" value="ECO:0007669"/>
    <property type="project" value="TreeGrafter"/>
</dbReference>
<dbReference type="InterPro" id="IPR011576">
    <property type="entry name" value="Pyridox_Oxase_N"/>
</dbReference>
<reference evidence="4" key="1">
    <citation type="submission" date="2016-10" db="EMBL/GenBank/DDBJ databases">
        <authorList>
            <person name="Varghese N."/>
            <person name="Submissions S."/>
        </authorList>
    </citation>
    <scope>NUCLEOTIDE SEQUENCE [LARGE SCALE GENOMIC DNA]</scope>
    <source>
        <strain evidence="4">CGMCC 4.3568</strain>
    </source>
</reference>
<sequence length="127" mass="14299">MSTELDRLAREKYLVLTTFRKNGDPVPTPVWAARKGDELLVWTERESGKVKRIRRDDKVELTACDVRGKKTHGATVTGHARVLDDESEQVRRAIAEKYGMIGRVTMFFSKLRGGKERTVGVAIKLAA</sequence>
<evidence type="ECO:0000259" key="2">
    <source>
        <dbReference type="Pfam" id="PF01243"/>
    </source>
</evidence>
<dbReference type="PANTHER" id="PTHR35176">
    <property type="entry name" value="HEME OXYGENASE HI_0854-RELATED"/>
    <property type="match status" value="1"/>
</dbReference>
<dbReference type="GO" id="GO:0005829">
    <property type="term" value="C:cytosol"/>
    <property type="evidence" value="ECO:0007669"/>
    <property type="project" value="TreeGrafter"/>
</dbReference>
<evidence type="ECO:0000313" key="4">
    <source>
        <dbReference type="Proteomes" id="UP000243799"/>
    </source>
</evidence>
<keyword evidence="1" id="KW-0560">Oxidoreductase</keyword>
<organism evidence="3 4">
    <name type="scientific">Amycolatopsis marina</name>
    <dbReference type="NCBI Taxonomy" id="490629"/>
    <lineage>
        <taxon>Bacteria</taxon>
        <taxon>Bacillati</taxon>
        <taxon>Actinomycetota</taxon>
        <taxon>Actinomycetes</taxon>
        <taxon>Pseudonocardiales</taxon>
        <taxon>Pseudonocardiaceae</taxon>
        <taxon>Amycolatopsis</taxon>
    </lineage>
</organism>
<dbReference type="SUPFAM" id="SSF50475">
    <property type="entry name" value="FMN-binding split barrel"/>
    <property type="match status" value="1"/>
</dbReference>
<accession>A0A1I1AG26</accession>
<protein>
    <recommendedName>
        <fullName evidence="2">Pyridoxamine 5'-phosphate oxidase N-terminal domain-containing protein</fullName>
    </recommendedName>
</protein>
<dbReference type="AlphaFoldDB" id="A0A1I1AG26"/>
<dbReference type="InterPro" id="IPR052019">
    <property type="entry name" value="F420H2_bilvrd_red/Heme_oxyg"/>
</dbReference>
<dbReference type="NCBIfam" id="TIGR03666">
    <property type="entry name" value="Rv2061_F420"/>
    <property type="match status" value="1"/>
</dbReference>
<dbReference type="PANTHER" id="PTHR35176:SF11">
    <property type="entry name" value="PYRIDOXAMINE 5'-PHOSPHATE OXIDASE FAMILY PROTEIN"/>
    <property type="match status" value="1"/>
</dbReference>
<dbReference type="InterPro" id="IPR019965">
    <property type="entry name" value="PPOX_F420-dep_Rv2061_put"/>
</dbReference>
<dbReference type="GO" id="GO:0070967">
    <property type="term" value="F:coenzyme F420 binding"/>
    <property type="evidence" value="ECO:0007669"/>
    <property type="project" value="TreeGrafter"/>
</dbReference>
<dbReference type="InterPro" id="IPR012349">
    <property type="entry name" value="Split_barrel_FMN-bd"/>
</dbReference>
<dbReference type="Pfam" id="PF01243">
    <property type="entry name" value="PNPOx_N"/>
    <property type="match status" value="1"/>
</dbReference>
<feature type="domain" description="Pyridoxamine 5'-phosphate oxidase N-terminal" evidence="2">
    <location>
        <begin position="7"/>
        <end position="102"/>
    </location>
</feature>
<name>A0A1I1AG26_9PSEU</name>
<dbReference type="Proteomes" id="UP000243799">
    <property type="component" value="Unassembled WGS sequence"/>
</dbReference>
<dbReference type="STRING" id="490629.SAMN05216266_109120"/>
<dbReference type="OrthoDB" id="5738083at2"/>
<gene>
    <name evidence="3" type="ORF">SAMN05216266_109120</name>
</gene>
<evidence type="ECO:0000256" key="1">
    <source>
        <dbReference type="ARBA" id="ARBA00023002"/>
    </source>
</evidence>
<proteinExistence type="predicted"/>
<dbReference type="Gene3D" id="2.30.110.10">
    <property type="entry name" value="Electron Transport, Fmn-binding Protein, Chain A"/>
    <property type="match status" value="1"/>
</dbReference>
<keyword evidence="4" id="KW-1185">Reference proteome</keyword>